<dbReference type="EMBL" id="BTSY01000002">
    <property type="protein sequence ID" value="GMT15179.1"/>
    <property type="molecule type" value="Genomic_DNA"/>
</dbReference>
<accession>A0AAV5V9I2</accession>
<evidence type="ECO:0000313" key="1">
    <source>
        <dbReference type="EMBL" id="GMT15179.1"/>
    </source>
</evidence>
<evidence type="ECO:0000313" key="2">
    <source>
        <dbReference type="Proteomes" id="UP001432322"/>
    </source>
</evidence>
<feature type="non-terminal residue" evidence="1">
    <location>
        <position position="1"/>
    </location>
</feature>
<dbReference type="Proteomes" id="UP001432322">
    <property type="component" value="Unassembled WGS sequence"/>
</dbReference>
<reference evidence="1" key="1">
    <citation type="submission" date="2023-10" db="EMBL/GenBank/DDBJ databases">
        <title>Genome assembly of Pristionchus species.</title>
        <authorList>
            <person name="Yoshida K."/>
            <person name="Sommer R.J."/>
        </authorList>
    </citation>
    <scope>NUCLEOTIDE SEQUENCE</scope>
    <source>
        <strain evidence="1">RS5133</strain>
    </source>
</reference>
<protein>
    <submittedName>
        <fullName evidence="1">Uncharacterized protein</fullName>
    </submittedName>
</protein>
<gene>
    <name evidence="1" type="ORF">PFISCL1PPCAC_6476</name>
</gene>
<keyword evidence="2" id="KW-1185">Reference proteome</keyword>
<proteinExistence type="predicted"/>
<organism evidence="1 2">
    <name type="scientific">Pristionchus fissidentatus</name>
    <dbReference type="NCBI Taxonomy" id="1538716"/>
    <lineage>
        <taxon>Eukaryota</taxon>
        <taxon>Metazoa</taxon>
        <taxon>Ecdysozoa</taxon>
        <taxon>Nematoda</taxon>
        <taxon>Chromadorea</taxon>
        <taxon>Rhabditida</taxon>
        <taxon>Rhabditina</taxon>
        <taxon>Diplogasteromorpha</taxon>
        <taxon>Diplogasteroidea</taxon>
        <taxon>Neodiplogasteridae</taxon>
        <taxon>Pristionchus</taxon>
    </lineage>
</organism>
<dbReference type="AlphaFoldDB" id="A0AAV5V9I2"/>
<name>A0AAV5V9I2_9BILA</name>
<sequence>FFFPIFSIKMDVSDRDRVIFENLRETENAPQPLDPDFYKDIVAASSSSSSGASSCDFELSVRPNVNSATEATVKKILNESQPLIDKAALKLVASNAVNVVGPQYHDLVKLSVDEAAIVQAEEDAVNVSRRKANASVLGRH</sequence>
<comment type="caution">
    <text evidence="1">The sequence shown here is derived from an EMBL/GenBank/DDBJ whole genome shotgun (WGS) entry which is preliminary data.</text>
</comment>